<dbReference type="HOGENOM" id="CLU_1333792_0_0_1"/>
<proteinExistence type="predicted"/>
<protein>
    <submittedName>
        <fullName evidence="2">Uncharacterized protein</fullName>
    </submittedName>
</protein>
<evidence type="ECO:0000256" key="1">
    <source>
        <dbReference type="SAM" id="MobiDB-lite"/>
    </source>
</evidence>
<evidence type="ECO:0000313" key="3">
    <source>
        <dbReference type="Proteomes" id="UP000008021"/>
    </source>
</evidence>
<organism evidence="2">
    <name type="scientific">Oryza meridionalis</name>
    <dbReference type="NCBI Taxonomy" id="40149"/>
    <lineage>
        <taxon>Eukaryota</taxon>
        <taxon>Viridiplantae</taxon>
        <taxon>Streptophyta</taxon>
        <taxon>Embryophyta</taxon>
        <taxon>Tracheophyta</taxon>
        <taxon>Spermatophyta</taxon>
        <taxon>Magnoliopsida</taxon>
        <taxon>Liliopsida</taxon>
        <taxon>Poales</taxon>
        <taxon>Poaceae</taxon>
        <taxon>BOP clade</taxon>
        <taxon>Oryzoideae</taxon>
        <taxon>Oryzeae</taxon>
        <taxon>Oryzinae</taxon>
        <taxon>Oryza</taxon>
    </lineage>
</organism>
<feature type="region of interest" description="Disordered" evidence="1">
    <location>
        <begin position="1"/>
        <end position="26"/>
    </location>
</feature>
<dbReference type="Proteomes" id="UP000008021">
    <property type="component" value="Chromosome 7"/>
</dbReference>
<dbReference type="AlphaFoldDB" id="A0A0E0EAW1"/>
<reference evidence="2" key="1">
    <citation type="submission" date="2015-04" db="UniProtKB">
        <authorList>
            <consortium name="EnsemblPlants"/>
        </authorList>
    </citation>
    <scope>IDENTIFICATION</scope>
</reference>
<feature type="compositionally biased region" description="Polar residues" evidence="1">
    <location>
        <begin position="8"/>
        <end position="19"/>
    </location>
</feature>
<accession>A0A0E0EAW1</accession>
<dbReference type="EnsemblPlants" id="OMERI07G10480.1">
    <property type="protein sequence ID" value="OMERI07G10480.1"/>
    <property type="gene ID" value="OMERI07G10480"/>
</dbReference>
<reference evidence="2" key="2">
    <citation type="submission" date="2018-05" db="EMBL/GenBank/DDBJ databases">
        <title>OmerRS3 (Oryza meridionalis Reference Sequence Version 3).</title>
        <authorList>
            <person name="Zhang J."/>
            <person name="Kudrna D."/>
            <person name="Lee S."/>
            <person name="Talag J."/>
            <person name="Welchert J."/>
            <person name="Wing R.A."/>
        </authorList>
    </citation>
    <scope>NUCLEOTIDE SEQUENCE [LARGE SCALE GENOMIC DNA]</scope>
    <source>
        <strain evidence="2">cv. OR44</strain>
    </source>
</reference>
<name>A0A0E0EAW1_9ORYZ</name>
<keyword evidence="3" id="KW-1185">Reference proteome</keyword>
<sequence>MPVEAEAAQTSSAEGQQRCPNRRAAPDRRAAWSWSWMDAFDVEPATEIGVCAEEGVGYGGGWGSTGDGHRWLRGGGSKRVGRPELGLGGKTADWIGDGMEAAVGGETGRRREGDGFDSGEKGDVRQKRIAWIRLRRREGGSYVRHETNYFVYSYGFLGFGLFVAMMQVSNGEHNSSDELPSNSETVEPGQWFKYFDDAEFDDWRVNKAFSVNSHGR</sequence>
<dbReference type="Gramene" id="OMERI07G10480.1">
    <property type="protein sequence ID" value="OMERI07G10480.1"/>
    <property type="gene ID" value="OMERI07G10480"/>
</dbReference>
<evidence type="ECO:0000313" key="2">
    <source>
        <dbReference type="EnsemblPlants" id="OMERI07G10480.1"/>
    </source>
</evidence>